<evidence type="ECO:0000313" key="4">
    <source>
        <dbReference type="RefSeq" id="XP_065670484.1"/>
    </source>
</evidence>
<feature type="region of interest" description="Disordered" evidence="1">
    <location>
        <begin position="32"/>
        <end position="219"/>
    </location>
</feature>
<feature type="compositionally biased region" description="Basic and acidic residues" evidence="1">
    <location>
        <begin position="70"/>
        <end position="80"/>
    </location>
</feature>
<name>A0ABM4D830_HYDVU</name>
<dbReference type="GeneID" id="101239391"/>
<dbReference type="RefSeq" id="XP_065670484.1">
    <property type="nucleotide sequence ID" value="XM_065814412.1"/>
</dbReference>
<sequence length="456" mass="51088">MTFVKNLLLFLLLLGVTNKVFSAPLNEQSENLRNEDQLNIAEDKEDSTEEDSAEESGDVDTEGSGVVAELSKEKDEEKRQYITPRNKIAFHKTKQDKNAKKRGCGKRGCGDDDDDEGDKDEDNHHEKGEEMHHHHHHGHHEHEHEHHHHGHHHGFIHEWGQEEGGEHHGHEGHGHHEHCNEHEHEHEHEEHQGHEGGHHEEDCEGCEGGGGGGGGGGWLVNKKNSEKVVSRRQNIYDKFPLAYHCRDIVSTSGKVSPTKRFCVPLVRRAAIAWADFSLPSNKNSKKKTRTKKRNILERAVKKQTVHIGYGYASGDNYRLGYQLGGMGGLESSFSGAVLPNKNFGAREPSKKSTISSGTKRNGVGKRTDLGFEPPINNAGGSSTPYGHPVTHPGFTTMGYPGQAMASADVRNKIIEPFYKSTKSIYDRQPVFIEDYQLDNRNQHFETLPRYVSVLAE</sequence>
<dbReference type="Proteomes" id="UP001652625">
    <property type="component" value="Chromosome 12"/>
</dbReference>
<feature type="compositionally biased region" description="Acidic residues" evidence="1">
    <location>
        <begin position="43"/>
        <end position="61"/>
    </location>
</feature>
<keyword evidence="2" id="KW-0732">Signal</keyword>
<proteinExistence type="predicted"/>
<feature type="chain" id="PRO_5046450580" evidence="2">
    <location>
        <begin position="23"/>
        <end position="456"/>
    </location>
</feature>
<feature type="compositionally biased region" description="Gly residues" evidence="1">
    <location>
        <begin position="206"/>
        <end position="218"/>
    </location>
</feature>
<gene>
    <name evidence="4" type="primary">LOC101239391</name>
</gene>
<reference evidence="4" key="1">
    <citation type="submission" date="2025-08" db="UniProtKB">
        <authorList>
            <consortium name="RefSeq"/>
        </authorList>
    </citation>
    <scope>IDENTIFICATION</scope>
</reference>
<feature type="signal peptide" evidence="2">
    <location>
        <begin position="1"/>
        <end position="22"/>
    </location>
</feature>
<evidence type="ECO:0000256" key="2">
    <source>
        <dbReference type="SAM" id="SignalP"/>
    </source>
</evidence>
<keyword evidence="3" id="KW-1185">Reference proteome</keyword>
<feature type="region of interest" description="Disordered" evidence="1">
    <location>
        <begin position="344"/>
        <end position="385"/>
    </location>
</feature>
<feature type="compositionally biased region" description="Basic and acidic residues" evidence="1">
    <location>
        <begin position="155"/>
        <end position="201"/>
    </location>
</feature>
<feature type="compositionally biased region" description="Acidic residues" evidence="1">
    <location>
        <begin position="111"/>
        <end position="120"/>
    </location>
</feature>
<feature type="compositionally biased region" description="Basic and acidic residues" evidence="1">
    <location>
        <begin position="121"/>
        <end position="132"/>
    </location>
</feature>
<organism evidence="3 4">
    <name type="scientific">Hydra vulgaris</name>
    <name type="common">Hydra</name>
    <name type="synonym">Hydra attenuata</name>
    <dbReference type="NCBI Taxonomy" id="6087"/>
    <lineage>
        <taxon>Eukaryota</taxon>
        <taxon>Metazoa</taxon>
        <taxon>Cnidaria</taxon>
        <taxon>Hydrozoa</taxon>
        <taxon>Hydroidolina</taxon>
        <taxon>Anthoathecata</taxon>
        <taxon>Aplanulata</taxon>
        <taxon>Hydridae</taxon>
        <taxon>Hydra</taxon>
    </lineage>
</organism>
<evidence type="ECO:0000313" key="3">
    <source>
        <dbReference type="Proteomes" id="UP001652625"/>
    </source>
</evidence>
<feature type="compositionally biased region" description="Basic residues" evidence="1">
    <location>
        <begin position="133"/>
        <end position="154"/>
    </location>
</feature>
<evidence type="ECO:0000256" key="1">
    <source>
        <dbReference type="SAM" id="MobiDB-lite"/>
    </source>
</evidence>
<protein>
    <submittedName>
        <fullName evidence="4">FMR1-interacting protein NUFIP2 isoform X4</fullName>
    </submittedName>
</protein>
<accession>A0ABM4D830</accession>